<dbReference type="Proteomes" id="UP000762676">
    <property type="component" value="Unassembled WGS sequence"/>
</dbReference>
<keyword evidence="2" id="KW-1185">Reference proteome</keyword>
<evidence type="ECO:0000313" key="2">
    <source>
        <dbReference type="Proteomes" id="UP000762676"/>
    </source>
</evidence>
<evidence type="ECO:0000313" key="1">
    <source>
        <dbReference type="EMBL" id="GFS19947.1"/>
    </source>
</evidence>
<reference evidence="1 2" key="1">
    <citation type="journal article" date="2021" name="Elife">
        <title>Chloroplast acquisition without the gene transfer in kleptoplastic sea slugs, Plakobranchus ocellatus.</title>
        <authorList>
            <person name="Maeda T."/>
            <person name="Takahashi S."/>
            <person name="Yoshida T."/>
            <person name="Shimamura S."/>
            <person name="Takaki Y."/>
            <person name="Nagai Y."/>
            <person name="Toyoda A."/>
            <person name="Suzuki Y."/>
            <person name="Arimoto A."/>
            <person name="Ishii H."/>
            <person name="Satoh N."/>
            <person name="Nishiyama T."/>
            <person name="Hasebe M."/>
            <person name="Maruyama T."/>
            <person name="Minagawa J."/>
            <person name="Obokata J."/>
            <person name="Shigenobu S."/>
        </authorList>
    </citation>
    <scope>NUCLEOTIDE SEQUENCE [LARGE SCALE GENOMIC DNA]</scope>
</reference>
<dbReference type="AlphaFoldDB" id="A0AAV4JG16"/>
<dbReference type="EMBL" id="BMAT01003093">
    <property type="protein sequence ID" value="GFS19947.1"/>
    <property type="molecule type" value="Genomic_DNA"/>
</dbReference>
<comment type="caution">
    <text evidence="1">The sequence shown here is derived from an EMBL/GenBank/DDBJ whole genome shotgun (WGS) entry which is preliminary data.</text>
</comment>
<sequence length="172" mass="19384">MEDVQRRATRLLASTKNKLYSERLRALGLPSPEHWLNRGDMIGVSKYLNAFHELDQTKFSLSDAGGRDPRGNSLKLSKPRFGLISETDLLSNQITARWNSLPDNVATASTLYSLIGQDKYLDNTPTRSSPIPAWNKGCLSTRGRPRACDVRESECCLTFNIWFLVFQVFLCG</sequence>
<organism evidence="1 2">
    <name type="scientific">Elysia marginata</name>
    <dbReference type="NCBI Taxonomy" id="1093978"/>
    <lineage>
        <taxon>Eukaryota</taxon>
        <taxon>Metazoa</taxon>
        <taxon>Spiralia</taxon>
        <taxon>Lophotrochozoa</taxon>
        <taxon>Mollusca</taxon>
        <taxon>Gastropoda</taxon>
        <taxon>Heterobranchia</taxon>
        <taxon>Euthyneura</taxon>
        <taxon>Panpulmonata</taxon>
        <taxon>Sacoglossa</taxon>
        <taxon>Placobranchoidea</taxon>
        <taxon>Plakobranchidae</taxon>
        <taxon>Elysia</taxon>
    </lineage>
</organism>
<name>A0AAV4JG16_9GAST</name>
<gene>
    <name evidence="1" type="ORF">ElyMa_001557300</name>
</gene>
<protein>
    <submittedName>
        <fullName evidence="1">Uncharacterized protein</fullName>
    </submittedName>
</protein>
<proteinExistence type="predicted"/>
<accession>A0AAV4JG16</accession>